<dbReference type="Proteomes" id="UP000268014">
    <property type="component" value="Unassembled WGS sequence"/>
</dbReference>
<reference evidence="4" key="1">
    <citation type="submission" date="2017-02" db="UniProtKB">
        <authorList>
            <consortium name="WormBaseParasite"/>
        </authorList>
    </citation>
    <scope>IDENTIFICATION</scope>
</reference>
<keyword evidence="1" id="KW-0472">Membrane</keyword>
<name>A0A0N4X385_HAEPC</name>
<feature type="transmembrane region" description="Helical" evidence="1">
    <location>
        <begin position="25"/>
        <end position="46"/>
    </location>
</feature>
<keyword evidence="3" id="KW-1185">Reference proteome</keyword>
<evidence type="ECO:0000313" key="4">
    <source>
        <dbReference type="WBParaSite" id="HPLM_0001882701-mRNA-1"/>
    </source>
</evidence>
<evidence type="ECO:0000313" key="3">
    <source>
        <dbReference type="Proteomes" id="UP000268014"/>
    </source>
</evidence>
<accession>A0A0N4X385</accession>
<reference evidence="2 3" key="2">
    <citation type="submission" date="2018-11" db="EMBL/GenBank/DDBJ databases">
        <authorList>
            <consortium name="Pathogen Informatics"/>
        </authorList>
    </citation>
    <scope>NUCLEOTIDE SEQUENCE [LARGE SCALE GENOMIC DNA]</scope>
    <source>
        <strain evidence="2 3">MHpl1</strain>
    </source>
</reference>
<keyword evidence="1" id="KW-1133">Transmembrane helix</keyword>
<dbReference type="WBParaSite" id="HPLM_0001882701-mRNA-1">
    <property type="protein sequence ID" value="HPLM_0001882701-mRNA-1"/>
    <property type="gene ID" value="HPLM_0001882701"/>
</dbReference>
<evidence type="ECO:0000256" key="1">
    <source>
        <dbReference type="SAM" id="Phobius"/>
    </source>
</evidence>
<organism evidence="4">
    <name type="scientific">Haemonchus placei</name>
    <name type="common">Barber's pole worm</name>
    <dbReference type="NCBI Taxonomy" id="6290"/>
    <lineage>
        <taxon>Eukaryota</taxon>
        <taxon>Metazoa</taxon>
        <taxon>Ecdysozoa</taxon>
        <taxon>Nematoda</taxon>
        <taxon>Chromadorea</taxon>
        <taxon>Rhabditida</taxon>
        <taxon>Rhabditina</taxon>
        <taxon>Rhabditomorpha</taxon>
        <taxon>Strongyloidea</taxon>
        <taxon>Trichostrongylidae</taxon>
        <taxon>Haemonchus</taxon>
    </lineage>
</organism>
<dbReference type="AlphaFoldDB" id="A0A0N4X385"/>
<gene>
    <name evidence="2" type="ORF">HPLM_LOCUS18819</name>
</gene>
<evidence type="ECO:0000313" key="2">
    <source>
        <dbReference type="EMBL" id="VDO73387.1"/>
    </source>
</evidence>
<proteinExistence type="predicted"/>
<protein>
    <submittedName>
        <fullName evidence="4">Bestrophin homolog</fullName>
    </submittedName>
</protein>
<dbReference type="EMBL" id="UZAF01020844">
    <property type="protein sequence ID" value="VDO73387.1"/>
    <property type="molecule type" value="Genomic_DNA"/>
</dbReference>
<sequence length="76" mass="8146">MLSTVELPAATNGVVDSDVDFELGWLGWVGGWNLRGLAVFALYAAISRLAPCCTRAKASARLVMAVTRTSDKLFKS</sequence>
<keyword evidence="1" id="KW-0812">Transmembrane</keyword>